<dbReference type="Gene3D" id="3.30.70.2050">
    <property type="match status" value="1"/>
</dbReference>
<feature type="chain" id="PRO_5020729555" evidence="1">
    <location>
        <begin position="25"/>
        <end position="177"/>
    </location>
</feature>
<feature type="signal peptide" evidence="1">
    <location>
        <begin position="1"/>
        <end position="24"/>
    </location>
</feature>
<dbReference type="Pfam" id="PF05573">
    <property type="entry name" value="NosL"/>
    <property type="match status" value="1"/>
</dbReference>
<evidence type="ECO:0000313" key="3">
    <source>
        <dbReference type="Proteomes" id="UP000295294"/>
    </source>
</evidence>
<keyword evidence="1" id="KW-0732">Signal</keyword>
<dbReference type="EMBL" id="CP038635">
    <property type="protein sequence ID" value="QBY52653.1"/>
    <property type="molecule type" value="Genomic_DNA"/>
</dbReference>
<evidence type="ECO:0000256" key="1">
    <source>
        <dbReference type="SAM" id="SignalP"/>
    </source>
</evidence>
<dbReference type="AlphaFoldDB" id="A0A4P7LHE6"/>
<name>A0A4P7LHE6_9BURK</name>
<dbReference type="PANTHER" id="PTHR41247:SF1">
    <property type="entry name" value="HTH-TYPE TRANSCRIPTIONAL REPRESSOR YCNK"/>
    <property type="match status" value="1"/>
</dbReference>
<sequence>MCSPSSLRRRHLMLAMAGATVLVAACGKKPEGTAQPQEIESATACVLDGMLLADYPGPKAQIFYAGDARPQWFCDTVEMFHALLRPEQVRPVRAVFVQDMARADWERPRGHWFDATTGVYVAGSGRHGSMGPTLASFRAESDASAFIARHGGRLRRYAEVTPELADLGGGAMHDSRM</sequence>
<dbReference type="PANTHER" id="PTHR41247">
    <property type="entry name" value="HTH-TYPE TRANSCRIPTIONAL REPRESSOR YCNK"/>
    <property type="match status" value="1"/>
</dbReference>
<dbReference type="Gene3D" id="3.30.70.2060">
    <property type="match status" value="1"/>
</dbReference>
<accession>A0A4P7LHE6</accession>
<proteinExistence type="predicted"/>
<dbReference type="Proteomes" id="UP000295294">
    <property type="component" value="Chromosome 2"/>
</dbReference>
<dbReference type="InterPro" id="IPR008719">
    <property type="entry name" value="N2O_reductase_NosL"/>
</dbReference>
<dbReference type="OrthoDB" id="982633at2"/>
<dbReference type="STRING" id="1349762.GCA_001592245_01920"/>
<gene>
    <name evidence="2" type="ORF">E0W60_15855</name>
</gene>
<evidence type="ECO:0000313" key="2">
    <source>
        <dbReference type="EMBL" id="QBY52653.1"/>
    </source>
</evidence>
<dbReference type="KEGG" id="cox:E0W60_15855"/>
<reference evidence="2 3" key="1">
    <citation type="submission" date="2019-03" db="EMBL/GenBank/DDBJ databases">
        <title>Efficiently degradation of phenoxyalkanoic acid herbicides by Cupriavidus oxalaticus strain X32.</title>
        <authorList>
            <person name="Sheng X."/>
        </authorList>
    </citation>
    <scope>NUCLEOTIDE SEQUENCE [LARGE SCALE GENOMIC DNA]</scope>
    <source>
        <strain evidence="2 3">X32</strain>
    </source>
</reference>
<organism evidence="2 3">
    <name type="scientific">Cupriavidus oxalaticus</name>
    <dbReference type="NCBI Taxonomy" id="96344"/>
    <lineage>
        <taxon>Bacteria</taxon>
        <taxon>Pseudomonadati</taxon>
        <taxon>Pseudomonadota</taxon>
        <taxon>Betaproteobacteria</taxon>
        <taxon>Burkholderiales</taxon>
        <taxon>Burkholderiaceae</taxon>
        <taxon>Cupriavidus</taxon>
    </lineage>
</organism>
<protein>
    <submittedName>
        <fullName evidence="2">Nitrous oxide reductase accessory protein NosL</fullName>
    </submittedName>
</protein>
<dbReference type="RefSeq" id="WP_133097682.1">
    <property type="nucleotide sequence ID" value="NZ_CP038635.1"/>
</dbReference>
<dbReference type="SUPFAM" id="SSF160387">
    <property type="entry name" value="NosL/MerB-like"/>
    <property type="match status" value="1"/>
</dbReference>